<evidence type="ECO:0000313" key="2">
    <source>
        <dbReference type="EMBL" id="TQM95681.1"/>
    </source>
</evidence>
<gene>
    <name evidence="2" type="ORF">FB476_0529</name>
</gene>
<organism evidence="2 3">
    <name type="scientific">Ornithinimicrobium humiphilum</name>
    <dbReference type="NCBI Taxonomy" id="125288"/>
    <lineage>
        <taxon>Bacteria</taxon>
        <taxon>Bacillati</taxon>
        <taxon>Actinomycetota</taxon>
        <taxon>Actinomycetes</taxon>
        <taxon>Micrococcales</taxon>
        <taxon>Ornithinimicrobiaceae</taxon>
        <taxon>Ornithinimicrobium</taxon>
    </lineage>
</organism>
<dbReference type="OrthoDB" id="4855758at2"/>
<dbReference type="Proteomes" id="UP000315133">
    <property type="component" value="Unassembled WGS sequence"/>
</dbReference>
<dbReference type="AlphaFoldDB" id="A0A543KKR5"/>
<keyword evidence="1" id="KW-0472">Membrane</keyword>
<name>A0A543KKR5_9MICO</name>
<accession>A0A543KKR5</accession>
<feature type="transmembrane region" description="Helical" evidence="1">
    <location>
        <begin position="45"/>
        <end position="63"/>
    </location>
</feature>
<evidence type="ECO:0000256" key="1">
    <source>
        <dbReference type="SAM" id="Phobius"/>
    </source>
</evidence>
<protein>
    <submittedName>
        <fullName evidence="2">Uncharacterized protein</fullName>
    </submittedName>
</protein>
<keyword evidence="1" id="KW-0812">Transmembrane</keyword>
<proteinExistence type="predicted"/>
<dbReference type="EMBL" id="VFPU01000001">
    <property type="protein sequence ID" value="TQM95681.1"/>
    <property type="molecule type" value="Genomic_DNA"/>
</dbReference>
<comment type="caution">
    <text evidence="2">The sequence shown here is derived from an EMBL/GenBank/DDBJ whole genome shotgun (WGS) entry which is preliminary data.</text>
</comment>
<evidence type="ECO:0000313" key="3">
    <source>
        <dbReference type="Proteomes" id="UP000315133"/>
    </source>
</evidence>
<reference evidence="2 3" key="1">
    <citation type="submission" date="2019-06" db="EMBL/GenBank/DDBJ databases">
        <title>Sequencing the genomes of 1000 actinobacteria strains.</title>
        <authorList>
            <person name="Klenk H.-P."/>
        </authorList>
    </citation>
    <scope>NUCLEOTIDE SEQUENCE [LARGE SCALE GENOMIC DNA]</scope>
    <source>
        <strain evidence="2 3">DSM 12362</strain>
    </source>
</reference>
<sequence>MSDRETPARDVLALLDRAAAHTPPLHLDRRDVVSRGRQIRRRRRAGGAGTAVGVLALAGAVWLGSGVAGDALRGAEQISPAGVGREVDAQQYAEDPVAGTGSAPVGPGGSVVLLGETYEVSTDAHGWPQLLDEDGSVFLTVSDADGPPAGDGGGVVMWRDHWWPWSDRTEIYFAVDGQPTLAPDVEGQDAVTISGPAGVVGLVAVPPGS</sequence>
<keyword evidence="1" id="KW-1133">Transmembrane helix</keyword>
<dbReference type="RefSeq" id="WP_022922485.1">
    <property type="nucleotide sequence ID" value="NZ_BAAAIL010000003.1"/>
</dbReference>
<keyword evidence="3" id="KW-1185">Reference proteome</keyword>